<dbReference type="FunFam" id="1.20.1250.20:FF:000065">
    <property type="entry name" value="Putative MFS pantothenate transporter"/>
    <property type="match status" value="1"/>
</dbReference>
<dbReference type="InterPro" id="IPR011701">
    <property type="entry name" value="MFS"/>
</dbReference>
<gene>
    <name evidence="9" type="ORF">PV05_09174</name>
</gene>
<feature type="domain" description="Major facilitator superfamily (MFS) profile" evidence="8">
    <location>
        <begin position="32"/>
        <end position="460"/>
    </location>
</feature>
<dbReference type="SUPFAM" id="SSF103473">
    <property type="entry name" value="MFS general substrate transporter"/>
    <property type="match status" value="1"/>
</dbReference>
<evidence type="ECO:0000256" key="6">
    <source>
        <dbReference type="ARBA" id="ARBA00037968"/>
    </source>
</evidence>
<dbReference type="PANTHER" id="PTHR43791:SF64">
    <property type="entry name" value="MAJOR FACILITATOR SUPERFAMILY (MFS) PROFILE DOMAIN-CONTAINING PROTEIN"/>
    <property type="match status" value="1"/>
</dbReference>
<organism evidence="9 10">
    <name type="scientific">Exophiala xenobiotica</name>
    <dbReference type="NCBI Taxonomy" id="348802"/>
    <lineage>
        <taxon>Eukaryota</taxon>
        <taxon>Fungi</taxon>
        <taxon>Dikarya</taxon>
        <taxon>Ascomycota</taxon>
        <taxon>Pezizomycotina</taxon>
        <taxon>Eurotiomycetes</taxon>
        <taxon>Chaetothyriomycetidae</taxon>
        <taxon>Chaetothyriales</taxon>
        <taxon>Herpotrichiellaceae</taxon>
        <taxon>Exophiala</taxon>
    </lineage>
</organism>
<evidence type="ECO:0000256" key="3">
    <source>
        <dbReference type="ARBA" id="ARBA00022692"/>
    </source>
</evidence>
<feature type="transmembrane region" description="Helical" evidence="7">
    <location>
        <begin position="263"/>
        <end position="288"/>
    </location>
</feature>
<keyword evidence="4 7" id="KW-1133">Transmembrane helix</keyword>
<dbReference type="RefSeq" id="XP_013314203.1">
    <property type="nucleotide sequence ID" value="XM_013458749.1"/>
</dbReference>
<feature type="transmembrane region" description="Helical" evidence="7">
    <location>
        <begin position="368"/>
        <end position="389"/>
    </location>
</feature>
<dbReference type="Proteomes" id="UP000054342">
    <property type="component" value="Unassembled WGS sequence"/>
</dbReference>
<evidence type="ECO:0000256" key="5">
    <source>
        <dbReference type="ARBA" id="ARBA00023136"/>
    </source>
</evidence>
<evidence type="ECO:0000256" key="1">
    <source>
        <dbReference type="ARBA" id="ARBA00004141"/>
    </source>
</evidence>
<feature type="transmembrane region" description="Helical" evidence="7">
    <location>
        <begin position="335"/>
        <end position="356"/>
    </location>
</feature>
<dbReference type="EMBL" id="KN847321">
    <property type="protein sequence ID" value="KIW53619.1"/>
    <property type="molecule type" value="Genomic_DNA"/>
</dbReference>
<feature type="transmembrane region" description="Helical" evidence="7">
    <location>
        <begin position="308"/>
        <end position="328"/>
    </location>
</feature>
<dbReference type="AlphaFoldDB" id="A0A0D2F0W5"/>
<evidence type="ECO:0000256" key="2">
    <source>
        <dbReference type="ARBA" id="ARBA00022448"/>
    </source>
</evidence>
<dbReference type="PROSITE" id="PS50850">
    <property type="entry name" value="MFS"/>
    <property type="match status" value="1"/>
</dbReference>
<evidence type="ECO:0000313" key="9">
    <source>
        <dbReference type="EMBL" id="KIW53619.1"/>
    </source>
</evidence>
<keyword evidence="3 7" id="KW-0812">Transmembrane</keyword>
<dbReference type="InterPro" id="IPR036259">
    <property type="entry name" value="MFS_trans_sf"/>
</dbReference>
<feature type="transmembrane region" description="Helical" evidence="7">
    <location>
        <begin position="72"/>
        <end position="91"/>
    </location>
</feature>
<feature type="transmembrane region" description="Helical" evidence="7">
    <location>
        <begin position="191"/>
        <end position="214"/>
    </location>
</feature>
<keyword evidence="5 7" id="KW-0472">Membrane</keyword>
<dbReference type="OrthoDB" id="3639251at2759"/>
<dbReference type="GO" id="GO:0016020">
    <property type="term" value="C:membrane"/>
    <property type="evidence" value="ECO:0007669"/>
    <property type="project" value="UniProtKB-SubCell"/>
</dbReference>
<evidence type="ECO:0000313" key="10">
    <source>
        <dbReference type="Proteomes" id="UP000054342"/>
    </source>
</evidence>
<keyword evidence="2" id="KW-0813">Transport</keyword>
<dbReference type="PANTHER" id="PTHR43791">
    <property type="entry name" value="PERMEASE-RELATED"/>
    <property type="match status" value="1"/>
</dbReference>
<accession>A0A0D2F0W5</accession>
<evidence type="ECO:0000259" key="8">
    <source>
        <dbReference type="PROSITE" id="PS50850"/>
    </source>
</evidence>
<feature type="transmembrane region" description="Helical" evidence="7">
    <location>
        <begin position="436"/>
        <end position="454"/>
    </location>
</feature>
<comment type="subcellular location">
    <subcellularLocation>
        <location evidence="1">Membrane</location>
        <topology evidence="1">Multi-pass membrane protein</topology>
    </subcellularLocation>
</comment>
<reference evidence="9 10" key="1">
    <citation type="submission" date="2015-01" db="EMBL/GenBank/DDBJ databases">
        <title>The Genome Sequence of Exophiala xenobiotica CBS118157.</title>
        <authorList>
            <consortium name="The Broad Institute Genomics Platform"/>
            <person name="Cuomo C."/>
            <person name="de Hoog S."/>
            <person name="Gorbushina A."/>
            <person name="Stielow B."/>
            <person name="Teixiera M."/>
            <person name="Abouelleil A."/>
            <person name="Chapman S.B."/>
            <person name="Priest M."/>
            <person name="Young S.K."/>
            <person name="Wortman J."/>
            <person name="Nusbaum C."/>
            <person name="Birren B."/>
        </authorList>
    </citation>
    <scope>NUCLEOTIDE SEQUENCE [LARGE SCALE GENOMIC DNA]</scope>
    <source>
        <strain evidence="9 10">CBS 118157</strain>
    </source>
</reference>
<dbReference type="HOGENOM" id="CLU_001265_4_4_1"/>
<evidence type="ECO:0000256" key="4">
    <source>
        <dbReference type="ARBA" id="ARBA00022989"/>
    </source>
</evidence>
<feature type="transmembrane region" description="Helical" evidence="7">
    <location>
        <begin position="98"/>
        <end position="118"/>
    </location>
</feature>
<dbReference type="GeneID" id="25331082"/>
<comment type="similarity">
    <text evidence="6">Belongs to the major facilitator superfamily. Allantoate permease family.</text>
</comment>
<keyword evidence="10" id="KW-1185">Reference proteome</keyword>
<dbReference type="Gene3D" id="1.20.1250.20">
    <property type="entry name" value="MFS general substrate transporter like domains"/>
    <property type="match status" value="2"/>
</dbReference>
<dbReference type="InterPro" id="IPR020846">
    <property type="entry name" value="MFS_dom"/>
</dbReference>
<feature type="transmembrane region" description="Helical" evidence="7">
    <location>
        <begin position="401"/>
        <end position="424"/>
    </location>
</feature>
<dbReference type="Pfam" id="PF07690">
    <property type="entry name" value="MFS_1"/>
    <property type="match status" value="1"/>
</dbReference>
<feature type="transmembrane region" description="Helical" evidence="7">
    <location>
        <begin position="124"/>
        <end position="148"/>
    </location>
</feature>
<sequence>MFSKFFHRPTNRVHHDTSPEERRLVMRLDMFLLTFGCLSQVIKFLDQSNINNAYVSGMKEDLKLYGNELNYFTTYFNIGYCVMLIPSQIVLTYVRPSYWLPGLEIAWGVLTGLIATASSARQVYAIRAFLGLCESSAWPGMMTLLMHWYTPLELAKRMGFYHSCQAIGSMMSGAIQAAISTTLEGHSGLAGWRWLFIINAIITVVWGFAGFFMLPDYPNRPNPRAFWFCKDHAEIAMCRLARHGRAEPESVSWAGAKRTFSTWVTYFFAVLYICTVIGNYGYTFFGLFLKSLRNPNGNRTWTTAQVNAIPIGGSAIQVVFVWVWAFISDYLQLRWPLIMVQISIALIPGIIMSIWTRHPQTVGLSAAYASYFLNYMVLGTAPLIFAWLADILPHDAEARPLVVGAAITGDYAIAAWSNILMWPAKQAPHYKYGWEAAIALLTTAMIMTCVLRFIDGKYLRKRREEFTAMLGQPFTVGTNELGAVNTNEETKSVGSIDKRAEVMISK</sequence>
<protein>
    <recommendedName>
        <fullName evidence="8">Major facilitator superfamily (MFS) profile domain-containing protein</fullName>
    </recommendedName>
</protein>
<proteinExistence type="inferred from homology"/>
<dbReference type="GO" id="GO:0022857">
    <property type="term" value="F:transmembrane transporter activity"/>
    <property type="evidence" value="ECO:0007669"/>
    <property type="project" value="InterPro"/>
</dbReference>
<name>A0A0D2F0W5_9EURO</name>
<evidence type="ECO:0000256" key="7">
    <source>
        <dbReference type="SAM" id="Phobius"/>
    </source>
</evidence>